<evidence type="ECO:0000313" key="1">
    <source>
        <dbReference type="EMBL" id="JAH61096.1"/>
    </source>
</evidence>
<protein>
    <submittedName>
        <fullName evidence="1">Uncharacterized protein</fullName>
    </submittedName>
</protein>
<proteinExistence type="predicted"/>
<accession>A0A0E9U5J7</accession>
<organism evidence="1">
    <name type="scientific">Anguilla anguilla</name>
    <name type="common">European freshwater eel</name>
    <name type="synonym">Muraena anguilla</name>
    <dbReference type="NCBI Taxonomy" id="7936"/>
    <lineage>
        <taxon>Eukaryota</taxon>
        <taxon>Metazoa</taxon>
        <taxon>Chordata</taxon>
        <taxon>Craniata</taxon>
        <taxon>Vertebrata</taxon>
        <taxon>Euteleostomi</taxon>
        <taxon>Actinopterygii</taxon>
        <taxon>Neopterygii</taxon>
        <taxon>Teleostei</taxon>
        <taxon>Anguilliformes</taxon>
        <taxon>Anguillidae</taxon>
        <taxon>Anguilla</taxon>
    </lineage>
</organism>
<sequence length="36" mass="4377">MAEKHDPRHNQENSLFIKDFLCILIDIRESFFQKVN</sequence>
<reference evidence="1" key="2">
    <citation type="journal article" date="2015" name="Fish Shellfish Immunol.">
        <title>Early steps in the European eel (Anguilla anguilla)-Vibrio vulnificus interaction in the gills: Role of the RtxA13 toxin.</title>
        <authorList>
            <person name="Callol A."/>
            <person name="Pajuelo D."/>
            <person name="Ebbesson L."/>
            <person name="Teles M."/>
            <person name="MacKenzie S."/>
            <person name="Amaro C."/>
        </authorList>
    </citation>
    <scope>NUCLEOTIDE SEQUENCE</scope>
</reference>
<dbReference type="AlphaFoldDB" id="A0A0E9U5J7"/>
<name>A0A0E9U5J7_ANGAN</name>
<dbReference type="EMBL" id="GBXM01047481">
    <property type="protein sequence ID" value="JAH61096.1"/>
    <property type="molecule type" value="Transcribed_RNA"/>
</dbReference>
<reference evidence="1" key="1">
    <citation type="submission" date="2014-11" db="EMBL/GenBank/DDBJ databases">
        <authorList>
            <person name="Amaro Gonzalez C."/>
        </authorList>
    </citation>
    <scope>NUCLEOTIDE SEQUENCE</scope>
</reference>